<protein>
    <recommendedName>
        <fullName evidence="3">Transposase</fullName>
    </recommendedName>
</protein>
<dbReference type="Proteomes" id="UP001621706">
    <property type="component" value="Unassembled WGS sequence"/>
</dbReference>
<sequence>MKNTQESGYVKRTQKDYTTSFKLQVVQEIEKSKISITQSRK</sequence>
<accession>A0ABW8P594</accession>
<organism evidence="1 2">
    <name type="scientific">Flavobacterium oreochromis</name>
    <dbReference type="NCBI Taxonomy" id="2906078"/>
    <lineage>
        <taxon>Bacteria</taxon>
        <taxon>Pseudomonadati</taxon>
        <taxon>Bacteroidota</taxon>
        <taxon>Flavobacteriia</taxon>
        <taxon>Flavobacteriales</taxon>
        <taxon>Flavobacteriaceae</taxon>
        <taxon>Flavobacterium</taxon>
    </lineage>
</organism>
<name>A0ABW8P594_9FLAO</name>
<evidence type="ECO:0000313" key="2">
    <source>
        <dbReference type="Proteomes" id="UP001621706"/>
    </source>
</evidence>
<gene>
    <name evidence="1" type="ORF">V3I07_02140</name>
</gene>
<keyword evidence="2" id="KW-1185">Reference proteome</keyword>
<reference evidence="1 2" key="1">
    <citation type="submission" date="2024-02" db="EMBL/GenBank/DDBJ databases">
        <title>Comparative Genomic Analysis of Flavobacterium Species Causing Columnaris Disease of Freshwater Fish in Thailand: Insights into Virulence and Resistance Mechanisms.</title>
        <authorList>
            <person name="Nguyen D."/>
            <person name="Chokmangmeepisarn P."/>
            <person name="Khianchaikhan K."/>
            <person name="Morishita M."/>
            <person name="Bunnoy A."/>
            <person name="Rodkhum C."/>
        </authorList>
    </citation>
    <scope>NUCLEOTIDE SEQUENCE [LARGE SCALE GENOMIC DNA]</scope>
    <source>
        <strain evidence="1 2">CNRT2201</strain>
    </source>
</reference>
<evidence type="ECO:0000313" key="1">
    <source>
        <dbReference type="EMBL" id="MFK6999690.1"/>
    </source>
</evidence>
<dbReference type="RefSeq" id="WP_262886936.1">
    <property type="nucleotide sequence ID" value="NZ_JAZGZP010000003.1"/>
</dbReference>
<proteinExistence type="predicted"/>
<dbReference type="EMBL" id="JAZGZP010000003">
    <property type="protein sequence ID" value="MFK6999690.1"/>
    <property type="molecule type" value="Genomic_DNA"/>
</dbReference>
<comment type="caution">
    <text evidence="1">The sequence shown here is derived from an EMBL/GenBank/DDBJ whole genome shotgun (WGS) entry which is preliminary data.</text>
</comment>
<evidence type="ECO:0008006" key="3">
    <source>
        <dbReference type="Google" id="ProtNLM"/>
    </source>
</evidence>